<sequence length="128" mass="14113">MTILIWCLFIAALLPFLAKVPVAIAMNKLGGYNNNHPREQQGKLTGFGARALAAHQNAFESLIIFAPAVLLAMATHNTGDNIALLAVVHVCARVVYNIFYLMNIDKLRSLVWFVATICSFTIIFHCIP</sequence>
<dbReference type="EMBL" id="JAKKSL010000005">
    <property type="protein sequence ID" value="MCI2285643.1"/>
    <property type="molecule type" value="Genomic_DNA"/>
</dbReference>
<accession>A0ABS9X5Y4</accession>
<protein>
    <submittedName>
        <fullName evidence="6">MAPEG family protein</fullName>
    </submittedName>
</protein>
<comment type="caution">
    <text evidence="6">The sequence shown here is derived from an EMBL/GenBank/DDBJ whole genome shotgun (WGS) entry which is preliminary data.</text>
</comment>
<keyword evidence="7" id="KW-1185">Reference proteome</keyword>
<feature type="transmembrane region" description="Helical" evidence="5">
    <location>
        <begin position="109"/>
        <end position="127"/>
    </location>
</feature>
<evidence type="ECO:0000256" key="3">
    <source>
        <dbReference type="ARBA" id="ARBA00022989"/>
    </source>
</evidence>
<feature type="transmembrane region" description="Helical" evidence="5">
    <location>
        <begin position="58"/>
        <end position="75"/>
    </location>
</feature>
<reference evidence="6" key="1">
    <citation type="submission" date="2022-01" db="EMBL/GenBank/DDBJ databases">
        <title>Colwellia maritima, isolated from seawater.</title>
        <authorList>
            <person name="Kristyanto S."/>
            <person name="Jung J."/>
            <person name="Jeon C.O."/>
        </authorList>
    </citation>
    <scope>NUCLEOTIDE SEQUENCE</scope>
    <source>
        <strain evidence="6">MSW7</strain>
    </source>
</reference>
<evidence type="ECO:0000256" key="4">
    <source>
        <dbReference type="ARBA" id="ARBA00023136"/>
    </source>
</evidence>
<dbReference type="PANTHER" id="PTHR35371:SF1">
    <property type="entry name" value="BLR7753 PROTEIN"/>
    <property type="match status" value="1"/>
</dbReference>
<evidence type="ECO:0000313" key="6">
    <source>
        <dbReference type="EMBL" id="MCI2285643.1"/>
    </source>
</evidence>
<dbReference type="Gene3D" id="1.20.120.550">
    <property type="entry name" value="Membrane associated eicosanoid/glutathione metabolism-like domain"/>
    <property type="match status" value="1"/>
</dbReference>
<organism evidence="6 7">
    <name type="scientific">Colwellia maritima</name>
    <dbReference type="NCBI Taxonomy" id="2912588"/>
    <lineage>
        <taxon>Bacteria</taxon>
        <taxon>Pseudomonadati</taxon>
        <taxon>Pseudomonadota</taxon>
        <taxon>Gammaproteobacteria</taxon>
        <taxon>Alteromonadales</taxon>
        <taxon>Colwelliaceae</taxon>
        <taxon>Colwellia</taxon>
    </lineage>
</organism>
<keyword evidence="2 5" id="KW-0812">Transmembrane</keyword>
<dbReference type="PANTHER" id="PTHR35371">
    <property type="entry name" value="INNER MEMBRANE PROTEIN"/>
    <property type="match status" value="1"/>
</dbReference>
<evidence type="ECO:0000256" key="2">
    <source>
        <dbReference type="ARBA" id="ARBA00022692"/>
    </source>
</evidence>
<dbReference type="RefSeq" id="WP_242288514.1">
    <property type="nucleotide sequence ID" value="NZ_JAKKSL010000005.1"/>
</dbReference>
<dbReference type="InterPro" id="IPR001129">
    <property type="entry name" value="Membr-assoc_MAPEG"/>
</dbReference>
<dbReference type="Proteomes" id="UP001139646">
    <property type="component" value="Unassembled WGS sequence"/>
</dbReference>
<feature type="transmembrane region" description="Helical" evidence="5">
    <location>
        <begin position="82"/>
        <end position="103"/>
    </location>
</feature>
<evidence type="ECO:0000256" key="1">
    <source>
        <dbReference type="ARBA" id="ARBA00004370"/>
    </source>
</evidence>
<dbReference type="Pfam" id="PF01124">
    <property type="entry name" value="MAPEG"/>
    <property type="match status" value="1"/>
</dbReference>
<dbReference type="SUPFAM" id="SSF161084">
    <property type="entry name" value="MAPEG domain-like"/>
    <property type="match status" value="1"/>
</dbReference>
<keyword evidence="3 5" id="KW-1133">Transmembrane helix</keyword>
<proteinExistence type="predicted"/>
<evidence type="ECO:0000256" key="5">
    <source>
        <dbReference type="SAM" id="Phobius"/>
    </source>
</evidence>
<gene>
    <name evidence="6" type="ORF">L3081_22500</name>
</gene>
<evidence type="ECO:0000313" key="7">
    <source>
        <dbReference type="Proteomes" id="UP001139646"/>
    </source>
</evidence>
<dbReference type="InterPro" id="IPR023352">
    <property type="entry name" value="MAPEG-like_dom_sf"/>
</dbReference>
<comment type="subcellular location">
    <subcellularLocation>
        <location evidence="1">Membrane</location>
    </subcellularLocation>
</comment>
<name>A0ABS9X5Y4_9GAMM</name>
<keyword evidence="4 5" id="KW-0472">Membrane</keyword>